<dbReference type="InterPro" id="IPR036938">
    <property type="entry name" value="PAP2/HPO_sf"/>
</dbReference>
<protein>
    <submittedName>
        <fullName evidence="3">Phosphatase PAP2 family protein</fullName>
    </submittedName>
</protein>
<feature type="transmembrane region" description="Helical" evidence="1">
    <location>
        <begin position="12"/>
        <end position="34"/>
    </location>
</feature>
<dbReference type="RefSeq" id="WP_377376375.1">
    <property type="nucleotide sequence ID" value="NZ_JBHSSW010000005.1"/>
</dbReference>
<gene>
    <name evidence="3" type="ORF">ACFQDM_05150</name>
</gene>
<sequence length="252" mass="27912">MISELWHQLRARLPIAPSLILVFGVIAASFMLFWSLAEEILEGEGHEFDEWLFLVLRNPSDTSDPIGPGWFEYAVADITALGGYAILTLLLTAAATYLIAIKRWRHAAILIGAVLSGTALSSLLKLGIARPRPDLVEHMTHAMSSSFPSGHATLSATAYLTIGLILAEAHEKKRIRGLIMMFAVITTMLVGMSRVYLGVHWPSDVLAGWALGTSWALLWWVLLRWWLSPGDGPIRAFRSDRPQPEKDDATER</sequence>
<accession>A0ABW1S753</accession>
<feature type="transmembrane region" description="Helical" evidence="1">
    <location>
        <begin position="178"/>
        <end position="199"/>
    </location>
</feature>
<dbReference type="Pfam" id="PF01569">
    <property type="entry name" value="PAP2"/>
    <property type="match status" value="1"/>
</dbReference>
<evidence type="ECO:0000313" key="3">
    <source>
        <dbReference type="EMBL" id="MFC6197453.1"/>
    </source>
</evidence>
<dbReference type="SUPFAM" id="SSF48317">
    <property type="entry name" value="Acid phosphatase/Vanadium-dependent haloperoxidase"/>
    <property type="match status" value="1"/>
</dbReference>
<proteinExistence type="predicted"/>
<dbReference type="PANTHER" id="PTHR14969:SF13">
    <property type="entry name" value="AT30094P"/>
    <property type="match status" value="1"/>
</dbReference>
<comment type="caution">
    <text evidence="3">The sequence shown here is derived from an EMBL/GenBank/DDBJ whole genome shotgun (WGS) entry which is preliminary data.</text>
</comment>
<dbReference type="SMART" id="SM00014">
    <property type="entry name" value="acidPPc"/>
    <property type="match status" value="1"/>
</dbReference>
<dbReference type="InterPro" id="IPR000326">
    <property type="entry name" value="PAP2/HPO"/>
</dbReference>
<evidence type="ECO:0000256" key="1">
    <source>
        <dbReference type="SAM" id="Phobius"/>
    </source>
</evidence>
<evidence type="ECO:0000259" key="2">
    <source>
        <dbReference type="SMART" id="SM00014"/>
    </source>
</evidence>
<feature type="transmembrane region" description="Helical" evidence="1">
    <location>
        <begin position="205"/>
        <end position="227"/>
    </location>
</feature>
<evidence type="ECO:0000313" key="4">
    <source>
        <dbReference type="Proteomes" id="UP001596303"/>
    </source>
</evidence>
<feature type="transmembrane region" description="Helical" evidence="1">
    <location>
        <begin position="78"/>
        <end position="100"/>
    </location>
</feature>
<feature type="domain" description="Phosphatidic acid phosphatase type 2/haloperoxidase" evidence="2">
    <location>
        <begin position="106"/>
        <end position="220"/>
    </location>
</feature>
<dbReference type="PANTHER" id="PTHR14969">
    <property type="entry name" value="SPHINGOSINE-1-PHOSPHATE PHOSPHOHYDROLASE"/>
    <property type="match status" value="1"/>
</dbReference>
<feature type="transmembrane region" description="Helical" evidence="1">
    <location>
        <begin position="148"/>
        <end position="166"/>
    </location>
</feature>
<keyword evidence="4" id="KW-1185">Reference proteome</keyword>
<keyword evidence="1" id="KW-1133">Transmembrane helix</keyword>
<keyword evidence="1" id="KW-0812">Transmembrane</keyword>
<dbReference type="Gene3D" id="1.20.144.10">
    <property type="entry name" value="Phosphatidic acid phosphatase type 2/haloperoxidase"/>
    <property type="match status" value="2"/>
</dbReference>
<dbReference type="EMBL" id="JBHSSW010000005">
    <property type="protein sequence ID" value="MFC6197453.1"/>
    <property type="molecule type" value="Genomic_DNA"/>
</dbReference>
<name>A0ABW1S753_9PROT</name>
<keyword evidence="1" id="KW-0472">Membrane</keyword>
<feature type="transmembrane region" description="Helical" evidence="1">
    <location>
        <begin position="107"/>
        <end position="128"/>
    </location>
</feature>
<dbReference type="CDD" id="cd03392">
    <property type="entry name" value="PAP2_like_2"/>
    <property type="match status" value="1"/>
</dbReference>
<reference evidence="4" key="1">
    <citation type="journal article" date="2019" name="Int. J. Syst. Evol. Microbiol.">
        <title>The Global Catalogue of Microorganisms (GCM) 10K type strain sequencing project: providing services to taxonomists for standard genome sequencing and annotation.</title>
        <authorList>
            <consortium name="The Broad Institute Genomics Platform"/>
            <consortium name="The Broad Institute Genome Sequencing Center for Infectious Disease"/>
            <person name="Wu L."/>
            <person name="Ma J."/>
        </authorList>
    </citation>
    <scope>NUCLEOTIDE SEQUENCE [LARGE SCALE GENOMIC DNA]</scope>
    <source>
        <strain evidence="4">CGMCC-1.15741</strain>
    </source>
</reference>
<dbReference type="Proteomes" id="UP001596303">
    <property type="component" value="Unassembled WGS sequence"/>
</dbReference>
<organism evidence="3 4">
    <name type="scientific">Ponticaulis profundi</name>
    <dbReference type="NCBI Taxonomy" id="2665222"/>
    <lineage>
        <taxon>Bacteria</taxon>
        <taxon>Pseudomonadati</taxon>
        <taxon>Pseudomonadota</taxon>
        <taxon>Alphaproteobacteria</taxon>
        <taxon>Hyphomonadales</taxon>
        <taxon>Hyphomonadaceae</taxon>
        <taxon>Ponticaulis</taxon>
    </lineage>
</organism>